<evidence type="ECO:0000313" key="2">
    <source>
        <dbReference type="EMBL" id="GGE76086.1"/>
    </source>
</evidence>
<evidence type="ECO:0000313" key="3">
    <source>
        <dbReference type="Proteomes" id="UP000606498"/>
    </source>
</evidence>
<name>A0ABQ1T1Z0_9GAMM</name>
<comment type="caution">
    <text evidence="2">The sequence shown here is derived from an EMBL/GenBank/DDBJ whole genome shotgun (WGS) entry which is preliminary data.</text>
</comment>
<dbReference type="InterPro" id="IPR007684">
    <property type="entry name" value="Znf_Ogr/Delta"/>
</dbReference>
<feature type="domain" description="Zinc finger Ogr/Delta-type" evidence="1">
    <location>
        <begin position="5"/>
        <end position="50"/>
    </location>
</feature>
<dbReference type="Pfam" id="PF04606">
    <property type="entry name" value="Ogr_Delta"/>
    <property type="match status" value="1"/>
</dbReference>
<keyword evidence="3" id="KW-1185">Reference proteome</keyword>
<dbReference type="EMBL" id="BMKO01000003">
    <property type="protein sequence ID" value="GGE76086.1"/>
    <property type="molecule type" value="Genomic_DNA"/>
</dbReference>
<reference evidence="3" key="1">
    <citation type="journal article" date="2019" name="Int. J. Syst. Evol. Microbiol.">
        <title>The Global Catalogue of Microorganisms (GCM) 10K type strain sequencing project: providing services to taxonomists for standard genome sequencing and annotation.</title>
        <authorList>
            <consortium name="The Broad Institute Genomics Platform"/>
            <consortium name="The Broad Institute Genome Sequencing Center for Infectious Disease"/>
            <person name="Wu L."/>
            <person name="Ma J."/>
        </authorList>
    </citation>
    <scope>NUCLEOTIDE SEQUENCE [LARGE SCALE GENOMIC DNA]</scope>
    <source>
        <strain evidence="3">CGMCC 1.16033</strain>
    </source>
</reference>
<accession>A0ABQ1T1Z0</accession>
<sequence length="83" mass="9299">MRITCRTCGQKAIIQSTKDAIPGYAKMYCTCTNPHCGHTFVATWSHQHTLNPGLQSTSEAMVNLVRSLEPQQRAKIIKQLQLI</sequence>
<dbReference type="RefSeq" id="WP_100141931.1">
    <property type="nucleotide sequence ID" value="NZ_BMKO01000003.1"/>
</dbReference>
<gene>
    <name evidence="2" type="ORF">GCM10011520_15810</name>
</gene>
<organism evidence="2 3">
    <name type="scientific">Shewanella carassii</name>
    <dbReference type="NCBI Taxonomy" id="1987584"/>
    <lineage>
        <taxon>Bacteria</taxon>
        <taxon>Pseudomonadati</taxon>
        <taxon>Pseudomonadota</taxon>
        <taxon>Gammaproteobacteria</taxon>
        <taxon>Alteromonadales</taxon>
        <taxon>Shewanellaceae</taxon>
        <taxon>Shewanella</taxon>
    </lineage>
</organism>
<evidence type="ECO:0000259" key="1">
    <source>
        <dbReference type="Pfam" id="PF04606"/>
    </source>
</evidence>
<proteinExistence type="predicted"/>
<dbReference type="Proteomes" id="UP000606498">
    <property type="component" value="Unassembled WGS sequence"/>
</dbReference>
<protein>
    <submittedName>
        <fullName evidence="2">Transcriptional regulator</fullName>
    </submittedName>
</protein>